<dbReference type="GO" id="GO:0030246">
    <property type="term" value="F:carbohydrate binding"/>
    <property type="evidence" value="ECO:0007669"/>
    <property type="project" value="InterPro"/>
</dbReference>
<dbReference type="EMBL" id="BONN01000004">
    <property type="protein sequence ID" value="GIG32752.1"/>
    <property type="molecule type" value="Genomic_DNA"/>
</dbReference>
<proteinExistence type="predicted"/>
<dbReference type="Gene3D" id="2.70.98.10">
    <property type="match status" value="1"/>
</dbReference>
<keyword evidence="5" id="KW-1185">Reference proteome</keyword>
<sequence>MTTVEPVEILTSPSRSRAAAASGPLASATSGPRTYPDAPDEGAPHVLTLRSSAWELDVVPSSGAALSAGRVRTADGVWRDLLRPTRRTALGDPERCASFPMIPWSNRVRDGVLRFGGRSWQLQRNAADGTAIHGAVCQATWEIDDLGPSHVSLVHDSGAWVGSNFPWRFRARITYAVDGPTMAVTTTVENADREPFPAGFGHHPYLRRALLPVQAPVAEYPLSAGPLLEVPARAGYRLHRALPDGPAGRVPARADFRMPRLLGSAFVDDVLTDLEPGRPVRVTYPEDGVVVEIQPDETFSHLVIYAPRKRCYFAVEPVTNVNDGFALHEAGVPGTGVFVLEPGEQRTGTFTVTTRT</sequence>
<dbReference type="RefSeq" id="WP_140457999.1">
    <property type="nucleotide sequence ID" value="NZ_BAABFI010000001.1"/>
</dbReference>
<evidence type="ECO:0000313" key="4">
    <source>
        <dbReference type="Proteomes" id="UP000577956"/>
    </source>
</evidence>
<dbReference type="Proteomes" id="UP000577956">
    <property type="component" value="Unassembled WGS sequence"/>
</dbReference>
<keyword evidence="3" id="KW-0413">Isomerase</keyword>
<dbReference type="AlphaFoldDB" id="A0A7Y9JY54"/>
<feature type="compositionally biased region" description="Low complexity" evidence="1">
    <location>
        <begin position="10"/>
        <end position="31"/>
    </location>
</feature>
<organism evidence="3 4">
    <name type="scientific">Cellulomonas oligotrophica</name>
    <dbReference type="NCBI Taxonomy" id="931536"/>
    <lineage>
        <taxon>Bacteria</taxon>
        <taxon>Bacillati</taxon>
        <taxon>Actinomycetota</taxon>
        <taxon>Actinomycetes</taxon>
        <taxon>Micrococcales</taxon>
        <taxon>Cellulomonadaceae</taxon>
        <taxon>Cellulomonas</taxon>
    </lineage>
</organism>
<dbReference type="SUPFAM" id="SSF74650">
    <property type="entry name" value="Galactose mutarotase-like"/>
    <property type="match status" value="1"/>
</dbReference>
<dbReference type="EMBL" id="JACCBK010000001">
    <property type="protein sequence ID" value="NYD86357.1"/>
    <property type="molecule type" value="Genomic_DNA"/>
</dbReference>
<dbReference type="GO" id="GO:0004034">
    <property type="term" value="F:aldose 1-epimerase activity"/>
    <property type="evidence" value="ECO:0007669"/>
    <property type="project" value="UniProtKB-EC"/>
</dbReference>
<evidence type="ECO:0000313" key="3">
    <source>
        <dbReference type="EMBL" id="NYD86357.1"/>
    </source>
</evidence>
<comment type="caution">
    <text evidence="3">The sequence shown here is derived from an EMBL/GenBank/DDBJ whole genome shotgun (WGS) entry which is preliminary data.</text>
</comment>
<name>A0A7Y9JY54_9CELL</name>
<reference evidence="3 4" key="1">
    <citation type="submission" date="2020-07" db="EMBL/GenBank/DDBJ databases">
        <title>Sequencing the genomes of 1000 actinobacteria strains.</title>
        <authorList>
            <person name="Klenk H.-P."/>
        </authorList>
    </citation>
    <scope>NUCLEOTIDE SEQUENCE [LARGE SCALE GENOMIC DNA]</scope>
    <source>
        <strain evidence="3 4">DSM 24482</strain>
    </source>
</reference>
<dbReference type="Proteomes" id="UP000618382">
    <property type="component" value="Unassembled WGS sequence"/>
</dbReference>
<accession>A0A7Y9JY54</accession>
<feature type="region of interest" description="Disordered" evidence="1">
    <location>
        <begin position="1"/>
        <end position="42"/>
    </location>
</feature>
<dbReference type="InterPro" id="IPR011013">
    <property type="entry name" value="Gal_mutarotase_sf_dom"/>
</dbReference>
<reference evidence="2 5" key="2">
    <citation type="submission" date="2021-01" db="EMBL/GenBank/DDBJ databases">
        <title>Whole genome shotgun sequence of Cellulomonas oligotrophica NBRC 109435.</title>
        <authorList>
            <person name="Komaki H."/>
            <person name="Tamura T."/>
        </authorList>
    </citation>
    <scope>NUCLEOTIDE SEQUENCE [LARGE SCALE GENOMIC DNA]</scope>
    <source>
        <strain evidence="2 5">NBRC 109435</strain>
    </source>
</reference>
<evidence type="ECO:0000313" key="5">
    <source>
        <dbReference type="Proteomes" id="UP000618382"/>
    </source>
</evidence>
<dbReference type="Pfam" id="PF01263">
    <property type="entry name" value="Aldose_epim"/>
    <property type="match status" value="1"/>
</dbReference>
<dbReference type="InterPro" id="IPR008183">
    <property type="entry name" value="Aldose_1/G6P_1-epimerase"/>
</dbReference>
<dbReference type="EC" id="5.1.3.3" evidence="3"/>
<evidence type="ECO:0000256" key="1">
    <source>
        <dbReference type="SAM" id="MobiDB-lite"/>
    </source>
</evidence>
<dbReference type="GO" id="GO:0005975">
    <property type="term" value="P:carbohydrate metabolic process"/>
    <property type="evidence" value="ECO:0007669"/>
    <property type="project" value="InterPro"/>
</dbReference>
<gene>
    <name evidence="3" type="ORF">BKA21_001906</name>
    <name evidence="2" type="ORF">Col01nite_19110</name>
</gene>
<protein>
    <submittedName>
        <fullName evidence="3">Aldose 1-epimerase</fullName>
        <ecNumber evidence="3">5.1.3.3</ecNumber>
    </submittedName>
</protein>
<evidence type="ECO:0000313" key="2">
    <source>
        <dbReference type="EMBL" id="GIG32752.1"/>
    </source>
</evidence>
<dbReference type="InterPro" id="IPR014718">
    <property type="entry name" value="GH-type_carb-bd"/>
</dbReference>